<name>A0A0T7DKP6_9VIBR</name>
<comment type="caution">
    <text evidence="1">The sequence shown here is derived from an EMBL/GenBank/DDBJ whole genome shotgun (WGS) entry which is preliminary data.</text>
</comment>
<reference evidence="1 2" key="1">
    <citation type="submission" date="2014-06" db="EMBL/GenBank/DDBJ databases">
        <authorList>
            <person name="Le Roux F."/>
        </authorList>
    </citation>
    <scope>NUCLEOTIDE SEQUENCE [LARGE SCALE GENOMIC DNA]</scope>
    <source>
        <strain evidence="1 2">J2-31</strain>
    </source>
</reference>
<dbReference type="EMBL" id="CCKJ01000037">
    <property type="protein sequence ID" value="CDT78631.1"/>
    <property type="molecule type" value="Genomic_DNA"/>
</dbReference>
<dbReference type="AlphaFoldDB" id="A0A0T7DKP6"/>
<accession>A0A0T7D015</accession>
<accession>A0A0T7ER60</accession>
<accession>A0A0T7DKP6</accession>
<protein>
    <submittedName>
        <fullName evidence="1">Uncharacterized protein</fullName>
    </submittedName>
</protein>
<proteinExistence type="predicted"/>
<organism evidence="1 2">
    <name type="scientific">Vibrio coralliirubri</name>
    <dbReference type="NCBI Taxonomy" id="1516159"/>
    <lineage>
        <taxon>Bacteria</taxon>
        <taxon>Pseudomonadati</taxon>
        <taxon>Pseudomonadota</taxon>
        <taxon>Gammaproteobacteria</taxon>
        <taxon>Vibrionales</taxon>
        <taxon>Vibrionaceae</taxon>
        <taxon>Vibrio</taxon>
    </lineage>
</organism>
<keyword evidence="2" id="KW-1185">Reference proteome</keyword>
<gene>
    <name evidence="1" type="ORF">VCR31J2_1310627</name>
</gene>
<dbReference type="Proteomes" id="UP000041625">
    <property type="component" value="Unassembled WGS sequence"/>
</dbReference>
<sequence>MISRKNIARILRKKRQEKNKRIDEVYWTGSKEHQIAGIKKASLPPKSSLIPERASEASLVLMSLYNYDITFCHV</sequence>
<evidence type="ECO:0000313" key="2">
    <source>
        <dbReference type="Proteomes" id="UP000041625"/>
    </source>
</evidence>
<evidence type="ECO:0000313" key="1">
    <source>
        <dbReference type="EMBL" id="CDT78631.1"/>
    </source>
</evidence>